<reference evidence="1 2" key="1">
    <citation type="journal article" date="2019" name="Int. J. Syst. Evol. Microbiol.">
        <title>The Global Catalogue of Microorganisms (GCM) 10K type strain sequencing project: providing services to taxonomists for standard genome sequencing and annotation.</title>
        <authorList>
            <consortium name="The Broad Institute Genomics Platform"/>
            <consortium name="The Broad Institute Genome Sequencing Center for Infectious Disease"/>
            <person name="Wu L."/>
            <person name="Ma J."/>
        </authorList>
    </citation>
    <scope>NUCLEOTIDE SEQUENCE [LARGE SCALE GENOMIC DNA]</scope>
    <source>
        <strain evidence="1 2">DT92</strain>
    </source>
</reference>
<gene>
    <name evidence="1" type="ORF">ACFQRB_14015</name>
</gene>
<accession>A0ABD5XUC2</accession>
<dbReference type="AlphaFoldDB" id="A0ABD5XUC2"/>
<dbReference type="RefSeq" id="WP_284013612.1">
    <property type="nucleotide sequence ID" value="NZ_CP126156.1"/>
</dbReference>
<keyword evidence="2" id="KW-1185">Reference proteome</keyword>
<evidence type="ECO:0000313" key="1">
    <source>
        <dbReference type="EMBL" id="MFC7137255.1"/>
    </source>
</evidence>
<comment type="caution">
    <text evidence="1">The sequence shown here is derived from an EMBL/GenBank/DDBJ whole genome shotgun (WGS) entry which is preliminary data.</text>
</comment>
<sequence length="106" mass="12121">MEHGDLTVSELYDVLSDRARRRLLWTMLDRGHPGTVRVPEELPRLDAGRRETRIRFVHVHLPKLVDTGLVRWDDDELRMGAAFDGAEPILTAARREERTTPLPGAV</sequence>
<organism evidence="1 2">
    <name type="scientific">Halobaculum litoreum</name>
    <dbReference type="NCBI Taxonomy" id="3031998"/>
    <lineage>
        <taxon>Archaea</taxon>
        <taxon>Methanobacteriati</taxon>
        <taxon>Methanobacteriota</taxon>
        <taxon>Stenosarchaea group</taxon>
        <taxon>Halobacteria</taxon>
        <taxon>Halobacteriales</taxon>
        <taxon>Haloferacaceae</taxon>
        <taxon>Halobaculum</taxon>
    </lineage>
</organism>
<evidence type="ECO:0008006" key="3">
    <source>
        <dbReference type="Google" id="ProtNLM"/>
    </source>
</evidence>
<proteinExistence type="predicted"/>
<name>A0ABD5XUC2_9EURY</name>
<dbReference type="EMBL" id="JBHSZG010000001">
    <property type="protein sequence ID" value="MFC7137255.1"/>
    <property type="molecule type" value="Genomic_DNA"/>
</dbReference>
<dbReference type="GeneID" id="81120747"/>
<evidence type="ECO:0000313" key="2">
    <source>
        <dbReference type="Proteomes" id="UP001596368"/>
    </source>
</evidence>
<protein>
    <recommendedName>
        <fullName evidence="3">ArsR family transcriptional regulator</fullName>
    </recommendedName>
</protein>
<dbReference type="Proteomes" id="UP001596368">
    <property type="component" value="Unassembled WGS sequence"/>
</dbReference>